<evidence type="ECO:0000259" key="2">
    <source>
        <dbReference type="Pfam" id="PF18893"/>
    </source>
</evidence>
<feature type="transmembrane region" description="Helical" evidence="1">
    <location>
        <begin position="12"/>
        <end position="33"/>
    </location>
</feature>
<keyword evidence="4" id="KW-1185">Reference proteome</keyword>
<feature type="domain" description="DUF5652" evidence="2">
    <location>
        <begin position="17"/>
        <end position="71"/>
    </location>
</feature>
<evidence type="ECO:0000313" key="3">
    <source>
        <dbReference type="EMBL" id="QHO63165.1"/>
    </source>
</evidence>
<dbReference type="RefSeq" id="WP_161931560.1">
    <property type="nucleotide sequence ID" value="NZ_CP047901.1"/>
</dbReference>
<sequence>MRGNWEIMEAAMGGWWTVLMLIIVADVILRGMGMWRAARKGQQGWFVAMLVINSVGILPVVYMLFFEKKGKK</sequence>
<accession>A0A857N4L3</accession>
<dbReference type="Pfam" id="PF18893">
    <property type="entry name" value="DUF5652"/>
    <property type="match status" value="1"/>
</dbReference>
<organism evidence="3 4">
    <name type="scientific">Candidatus Chazhemtobacterium aquaticus</name>
    <dbReference type="NCBI Taxonomy" id="2715735"/>
    <lineage>
        <taxon>Bacteria</taxon>
        <taxon>Candidatus Chazhemtobacteraceae</taxon>
        <taxon>Candidatus Chazhemtobacterium</taxon>
    </lineage>
</organism>
<keyword evidence="1" id="KW-1133">Transmembrane helix</keyword>
<evidence type="ECO:0000256" key="1">
    <source>
        <dbReference type="SAM" id="Phobius"/>
    </source>
</evidence>
<evidence type="ECO:0000313" key="4">
    <source>
        <dbReference type="Proteomes" id="UP000463983"/>
    </source>
</evidence>
<dbReference type="Proteomes" id="UP000463983">
    <property type="component" value="Chromosome"/>
</dbReference>
<name>A0A857N4L3_9BACT</name>
<proteinExistence type="predicted"/>
<keyword evidence="1" id="KW-0812">Transmembrane</keyword>
<dbReference type="KEGG" id="caqa:MICH65_0184"/>
<dbReference type="EMBL" id="CP047901">
    <property type="protein sequence ID" value="QHO63165.1"/>
    <property type="molecule type" value="Genomic_DNA"/>
</dbReference>
<protein>
    <recommendedName>
        <fullName evidence="2">DUF5652 domain-containing protein</fullName>
    </recommendedName>
</protein>
<keyword evidence="1" id="KW-0472">Membrane</keyword>
<gene>
    <name evidence="3" type="ORF">MICH65_0184</name>
</gene>
<dbReference type="InterPro" id="IPR043712">
    <property type="entry name" value="DUF5652"/>
</dbReference>
<dbReference type="AlphaFoldDB" id="A0A857N4L3"/>
<reference evidence="4" key="1">
    <citation type="journal article" date="2020" name="Microorganisms">
        <title>Complete Genome of a Member of a New Bacterial Lineage in the Microgenomates Group Reveals an Unusual Nucleotide Composition Disparity Between Two Strands of DNA and Limited Metabolic Potential.</title>
        <authorList>
            <person name="Kadnikov V.V."/>
            <person name="Mardanov A.V."/>
            <person name="Beletsky A.V."/>
            <person name="Karnachuk O.V."/>
            <person name="Ravin N.V."/>
        </authorList>
    </citation>
    <scope>NUCLEOTIDE SEQUENCE [LARGE SCALE GENOMIC DNA]</scope>
</reference>
<feature type="transmembrane region" description="Helical" evidence="1">
    <location>
        <begin position="45"/>
        <end position="66"/>
    </location>
</feature>